<dbReference type="InterPro" id="IPR012337">
    <property type="entry name" value="RNaseH-like_sf"/>
</dbReference>
<dbReference type="Gene3D" id="3.30.420.10">
    <property type="entry name" value="Ribonuclease H-like superfamily/Ribonuclease H"/>
    <property type="match status" value="1"/>
</dbReference>
<proteinExistence type="predicted"/>
<protein>
    <recommendedName>
        <fullName evidence="1">Retroviral polymerase SH3-like domain-containing protein</fullName>
    </recommendedName>
</protein>
<dbReference type="InterPro" id="IPR057670">
    <property type="entry name" value="SH3_retrovirus"/>
</dbReference>
<keyword evidence="3" id="KW-1185">Reference proteome</keyword>
<dbReference type="Proteomes" id="UP001058974">
    <property type="component" value="Chromosome 3"/>
</dbReference>
<name>A0A9D4XTQ5_PEA</name>
<evidence type="ECO:0000259" key="1">
    <source>
        <dbReference type="Pfam" id="PF25597"/>
    </source>
</evidence>
<dbReference type="GO" id="GO:0003676">
    <property type="term" value="F:nucleic acid binding"/>
    <property type="evidence" value="ECO:0007669"/>
    <property type="project" value="InterPro"/>
</dbReference>
<dbReference type="PANTHER" id="PTHR42648:SF31">
    <property type="entry name" value="RNA-DIRECTED DNA POLYMERASE"/>
    <property type="match status" value="1"/>
</dbReference>
<dbReference type="SUPFAM" id="SSF53098">
    <property type="entry name" value="Ribonuclease H-like"/>
    <property type="match status" value="1"/>
</dbReference>
<sequence length="216" mass="24521">MTGFTGRRIGKLYVLDTNSTLAPSLASVDADNWEPLSTPSTGGHKYSLTLVDDYSRGIIHHRSYVEIPQQNGIVERKDQHISNVAHVISFQSHRSHNLWHLSIQQAIHIINRLPTAMLNNLTPYQMLHSIPPSLIHLRVFGCLAYSSTLHNHRTKFEPRARKFIFLGYREGTKGYLLYDPITMGSMFQGMLSSMEMSFPLPHLHMPITLSVTIMIS</sequence>
<comment type="caution">
    <text evidence="2">The sequence shown here is derived from an EMBL/GenBank/DDBJ whole genome shotgun (WGS) entry which is preliminary data.</text>
</comment>
<dbReference type="EMBL" id="JAMSHJ010000003">
    <property type="protein sequence ID" value="KAI5424561.1"/>
    <property type="molecule type" value="Genomic_DNA"/>
</dbReference>
<gene>
    <name evidence="2" type="ORF">KIW84_030659</name>
</gene>
<dbReference type="InterPro" id="IPR039537">
    <property type="entry name" value="Retrotran_Ty1/copia-like"/>
</dbReference>
<dbReference type="Gramene" id="Psat03G0065900-T1">
    <property type="protein sequence ID" value="KAI5424561.1"/>
    <property type="gene ID" value="KIW84_030659"/>
</dbReference>
<dbReference type="AlphaFoldDB" id="A0A9D4XTQ5"/>
<dbReference type="Pfam" id="PF25597">
    <property type="entry name" value="SH3_retrovirus"/>
    <property type="match status" value="1"/>
</dbReference>
<organism evidence="2 3">
    <name type="scientific">Pisum sativum</name>
    <name type="common">Garden pea</name>
    <name type="synonym">Lathyrus oleraceus</name>
    <dbReference type="NCBI Taxonomy" id="3888"/>
    <lineage>
        <taxon>Eukaryota</taxon>
        <taxon>Viridiplantae</taxon>
        <taxon>Streptophyta</taxon>
        <taxon>Embryophyta</taxon>
        <taxon>Tracheophyta</taxon>
        <taxon>Spermatophyta</taxon>
        <taxon>Magnoliopsida</taxon>
        <taxon>eudicotyledons</taxon>
        <taxon>Gunneridae</taxon>
        <taxon>Pentapetalae</taxon>
        <taxon>rosids</taxon>
        <taxon>fabids</taxon>
        <taxon>Fabales</taxon>
        <taxon>Fabaceae</taxon>
        <taxon>Papilionoideae</taxon>
        <taxon>50 kb inversion clade</taxon>
        <taxon>NPAAA clade</taxon>
        <taxon>Hologalegina</taxon>
        <taxon>IRL clade</taxon>
        <taxon>Fabeae</taxon>
        <taxon>Lathyrus</taxon>
    </lineage>
</organism>
<evidence type="ECO:0000313" key="2">
    <source>
        <dbReference type="EMBL" id="KAI5424561.1"/>
    </source>
</evidence>
<evidence type="ECO:0000313" key="3">
    <source>
        <dbReference type="Proteomes" id="UP001058974"/>
    </source>
</evidence>
<dbReference type="InterPro" id="IPR036397">
    <property type="entry name" value="RNaseH_sf"/>
</dbReference>
<dbReference type="PANTHER" id="PTHR42648">
    <property type="entry name" value="TRANSPOSASE, PUTATIVE-RELATED"/>
    <property type="match status" value="1"/>
</dbReference>
<reference evidence="2 3" key="1">
    <citation type="journal article" date="2022" name="Nat. Genet.">
        <title>Improved pea reference genome and pan-genome highlight genomic features and evolutionary characteristics.</title>
        <authorList>
            <person name="Yang T."/>
            <person name="Liu R."/>
            <person name="Luo Y."/>
            <person name="Hu S."/>
            <person name="Wang D."/>
            <person name="Wang C."/>
            <person name="Pandey M.K."/>
            <person name="Ge S."/>
            <person name="Xu Q."/>
            <person name="Li N."/>
            <person name="Li G."/>
            <person name="Huang Y."/>
            <person name="Saxena R.K."/>
            <person name="Ji Y."/>
            <person name="Li M."/>
            <person name="Yan X."/>
            <person name="He Y."/>
            <person name="Liu Y."/>
            <person name="Wang X."/>
            <person name="Xiang C."/>
            <person name="Varshney R.K."/>
            <person name="Ding H."/>
            <person name="Gao S."/>
            <person name="Zong X."/>
        </authorList>
    </citation>
    <scope>NUCLEOTIDE SEQUENCE [LARGE SCALE GENOMIC DNA]</scope>
    <source>
        <strain evidence="2 3">cv. Zhongwan 6</strain>
    </source>
</reference>
<feature type="domain" description="Retroviral polymerase SH3-like" evidence="1">
    <location>
        <begin position="142"/>
        <end position="182"/>
    </location>
</feature>
<accession>A0A9D4XTQ5</accession>